<accession>A0ABT8REW7</accession>
<evidence type="ECO:0000313" key="3">
    <source>
        <dbReference type="EMBL" id="MDO1450236.1"/>
    </source>
</evidence>
<evidence type="ECO:0000313" key="4">
    <source>
        <dbReference type="Proteomes" id="UP001168528"/>
    </source>
</evidence>
<evidence type="ECO:0000256" key="1">
    <source>
        <dbReference type="SAM" id="MobiDB-lite"/>
    </source>
</evidence>
<evidence type="ECO:0000256" key="2">
    <source>
        <dbReference type="SAM" id="SignalP"/>
    </source>
</evidence>
<feature type="compositionally biased region" description="Polar residues" evidence="1">
    <location>
        <begin position="127"/>
        <end position="142"/>
    </location>
</feature>
<dbReference type="EMBL" id="JAUKPO010000027">
    <property type="protein sequence ID" value="MDO1450236.1"/>
    <property type="molecule type" value="Genomic_DNA"/>
</dbReference>
<proteinExistence type="predicted"/>
<dbReference type="Proteomes" id="UP001168528">
    <property type="component" value="Unassembled WGS sequence"/>
</dbReference>
<protein>
    <recommendedName>
        <fullName evidence="5">Lipocalin family protein</fullName>
    </recommendedName>
</protein>
<keyword evidence="4" id="KW-1185">Reference proteome</keyword>
<comment type="caution">
    <text evidence="3">The sequence shown here is derived from an EMBL/GenBank/DDBJ whole genome shotgun (WGS) entry which is preliminary data.</text>
</comment>
<name>A0ABT8REW7_9BACT</name>
<reference evidence="3" key="1">
    <citation type="submission" date="2023-07" db="EMBL/GenBank/DDBJ databases">
        <title>The genome sequence of Rhodocytophaga aerolata KACC 12507.</title>
        <authorList>
            <person name="Zhang X."/>
        </authorList>
    </citation>
    <scope>NUCLEOTIDE SEQUENCE</scope>
    <source>
        <strain evidence="3">KACC 12507</strain>
    </source>
</reference>
<sequence>MKIKHVWFTLCFLLGIVFLANSQTTSKSAQTPTKTTESTALLVGKWKGSYDGGTPGTCEMEFSRKANGTLSGQIVIHPEGGEKSTPATFDSVKLEGNSLTASFSDPDGNPIQVEGKLESKQLKGTWKTANNEGGSWQTTKSQ</sequence>
<organism evidence="3 4">
    <name type="scientific">Rhodocytophaga aerolata</name>
    <dbReference type="NCBI Taxonomy" id="455078"/>
    <lineage>
        <taxon>Bacteria</taxon>
        <taxon>Pseudomonadati</taxon>
        <taxon>Bacteroidota</taxon>
        <taxon>Cytophagia</taxon>
        <taxon>Cytophagales</taxon>
        <taxon>Rhodocytophagaceae</taxon>
        <taxon>Rhodocytophaga</taxon>
    </lineage>
</organism>
<keyword evidence="2" id="KW-0732">Signal</keyword>
<dbReference type="RefSeq" id="WP_302041038.1">
    <property type="nucleotide sequence ID" value="NZ_JAUKPO010000027.1"/>
</dbReference>
<feature type="signal peptide" evidence="2">
    <location>
        <begin position="1"/>
        <end position="22"/>
    </location>
</feature>
<gene>
    <name evidence="3" type="ORF">Q0590_28405</name>
</gene>
<feature type="chain" id="PRO_5045094573" description="Lipocalin family protein" evidence="2">
    <location>
        <begin position="23"/>
        <end position="142"/>
    </location>
</feature>
<feature type="region of interest" description="Disordered" evidence="1">
    <location>
        <begin position="99"/>
        <end position="142"/>
    </location>
</feature>
<evidence type="ECO:0008006" key="5">
    <source>
        <dbReference type="Google" id="ProtNLM"/>
    </source>
</evidence>